<dbReference type="InterPro" id="IPR027824">
    <property type="entry name" value="DUF4469"/>
</dbReference>
<dbReference type="EMBL" id="CAADGH010000019">
    <property type="protein sequence ID" value="VFK75282.1"/>
    <property type="molecule type" value="Genomic_DNA"/>
</dbReference>
<dbReference type="Gene3D" id="2.70.50.70">
    <property type="match status" value="1"/>
</dbReference>
<evidence type="ECO:0000259" key="1">
    <source>
        <dbReference type="Pfam" id="PF14734"/>
    </source>
</evidence>
<evidence type="ECO:0000313" key="5">
    <source>
        <dbReference type="EMBL" id="VFK75282.1"/>
    </source>
</evidence>
<evidence type="ECO:0000259" key="2">
    <source>
        <dbReference type="Pfam" id="PF14848"/>
    </source>
</evidence>
<organism evidence="3">
    <name type="scientific">Candidatus Kentrum sp. MB</name>
    <dbReference type="NCBI Taxonomy" id="2138164"/>
    <lineage>
        <taxon>Bacteria</taxon>
        <taxon>Pseudomonadati</taxon>
        <taxon>Pseudomonadota</taxon>
        <taxon>Gammaproteobacteria</taxon>
        <taxon>Candidatus Kentrum</taxon>
    </lineage>
</organism>
<dbReference type="Pfam" id="PF14734">
    <property type="entry name" value="DUF4469"/>
    <property type="match status" value="1"/>
</dbReference>
<protein>
    <submittedName>
        <fullName evidence="3">Uncharacterized protein</fullName>
    </submittedName>
</protein>
<sequence>MTIHYTLIESHLATTEANTYTARIQAADTIDLEDVIQYVTGHGSKWTAEDIRAVLGEVSNATNGFLQNGQRVNLGFCELYPRITGTFQGITDHFDPARHRVDVGARPGAKVREAVRANAHVTKDETIKPTPTPTEYLDAGSGDVDGALTPGNIGTLNGHRLKYDPDKKDEGIFLLLASKSPADKTDEATAGESRITVIQKNKPSQLVFLVPPNLAKGGYYLEVRARIQGGEELRAGRLDHALTV</sequence>
<feature type="domain" description="Bvu-2165-like IHF-HU-like DNA-binding" evidence="2">
    <location>
        <begin position="3"/>
        <end position="116"/>
    </location>
</feature>
<reference evidence="3" key="1">
    <citation type="submission" date="2019-02" db="EMBL/GenBank/DDBJ databases">
        <authorList>
            <person name="Gruber-Vodicka R. H."/>
            <person name="Seah K. B. B."/>
        </authorList>
    </citation>
    <scope>NUCLEOTIDE SEQUENCE</scope>
    <source>
        <strain evidence="3">BECK_BZ197</strain>
        <strain evidence="5">BECK_BZ198</strain>
        <strain evidence="4">BECK_BZ199</strain>
    </source>
</reference>
<proteinExistence type="predicted"/>
<dbReference type="EMBL" id="CAADFO010000007">
    <property type="protein sequence ID" value="VFK24139.1"/>
    <property type="molecule type" value="Genomic_DNA"/>
</dbReference>
<dbReference type="InterPro" id="IPR049893">
    <property type="entry name" value="Bvu_2165-like_IHF-HU-DNA_bdg"/>
</dbReference>
<gene>
    <name evidence="3" type="ORF">BECKMB1821G_GA0114241_100733</name>
    <name evidence="5" type="ORF">BECKMB1821H_GA0114242_101914</name>
    <name evidence="4" type="ORF">BECKMB1821I_GA0114274_101615</name>
</gene>
<name>A0A450X4A6_9GAMM</name>
<dbReference type="AlphaFoldDB" id="A0A450X4A6"/>
<feature type="domain" description="DUF4469" evidence="1">
    <location>
        <begin position="136"/>
        <end position="233"/>
    </location>
</feature>
<dbReference type="EMBL" id="CAADFQ010000016">
    <property type="protein sequence ID" value="VFK30515.1"/>
    <property type="molecule type" value="Genomic_DNA"/>
</dbReference>
<evidence type="ECO:0000313" key="3">
    <source>
        <dbReference type="EMBL" id="VFK24139.1"/>
    </source>
</evidence>
<evidence type="ECO:0000313" key="4">
    <source>
        <dbReference type="EMBL" id="VFK30515.1"/>
    </source>
</evidence>
<accession>A0A450X4A6</accession>
<dbReference type="Pfam" id="PF14848">
    <property type="entry name" value="HU-DNA_bdg"/>
    <property type="match status" value="1"/>
</dbReference>